<protein>
    <recommendedName>
        <fullName evidence="2">Bacteriophage T5 Orf172 DNA-binding domain-containing protein</fullName>
    </recommendedName>
</protein>
<dbReference type="GeneID" id="80914038"/>
<feature type="region of interest" description="Disordered" evidence="1">
    <location>
        <begin position="167"/>
        <end position="233"/>
    </location>
</feature>
<gene>
    <name evidence="3" type="ORF">N0V89_010508</name>
</gene>
<dbReference type="EMBL" id="JAPEUX010000008">
    <property type="protein sequence ID" value="KAJ4346577.1"/>
    <property type="molecule type" value="Genomic_DNA"/>
</dbReference>
<keyword evidence="4" id="KW-1185">Reference proteome</keyword>
<dbReference type="SMART" id="SM00974">
    <property type="entry name" value="T5orf172"/>
    <property type="match status" value="1"/>
</dbReference>
<organism evidence="3 4">
    <name type="scientific">Didymosphaeria variabile</name>
    <dbReference type="NCBI Taxonomy" id="1932322"/>
    <lineage>
        <taxon>Eukaryota</taxon>
        <taxon>Fungi</taxon>
        <taxon>Dikarya</taxon>
        <taxon>Ascomycota</taxon>
        <taxon>Pezizomycotina</taxon>
        <taxon>Dothideomycetes</taxon>
        <taxon>Pleosporomycetidae</taxon>
        <taxon>Pleosporales</taxon>
        <taxon>Massarineae</taxon>
        <taxon>Didymosphaeriaceae</taxon>
        <taxon>Didymosphaeria</taxon>
    </lineage>
</organism>
<accession>A0A9W8XD13</accession>
<feature type="region of interest" description="Disordered" evidence="1">
    <location>
        <begin position="41"/>
        <end position="62"/>
    </location>
</feature>
<dbReference type="OrthoDB" id="3511049at2759"/>
<reference evidence="3" key="1">
    <citation type="submission" date="2022-10" db="EMBL/GenBank/DDBJ databases">
        <title>Tapping the CABI collections for fungal endophytes: first genome assemblies for Collariella, Neodidymelliopsis, Ascochyta clinopodiicola, Didymella pomorum, Didymosphaeria variabile, Neocosmospora piperis and Neocucurbitaria cava.</title>
        <authorList>
            <person name="Hill R."/>
        </authorList>
    </citation>
    <scope>NUCLEOTIDE SEQUENCE</scope>
    <source>
        <strain evidence="3">IMI 356815</strain>
    </source>
</reference>
<proteinExistence type="predicted"/>
<dbReference type="PANTHER" id="PTHR28094:SF1">
    <property type="entry name" value="MEIOTICALLY UP-REGULATED GENE 113 PROTEIN"/>
    <property type="match status" value="1"/>
</dbReference>
<sequence length="511" mass="57174">MALFPSTPEQESSGTNSNVSVEADRNEFRFQVDSSGFTIDRADADFSKGDTPPEGEKDPVLLSGPESIAHVSTDRRQEDDLSFNLDRLSMKGRTDAKGNLFEGQEGVPVDQVIRGNVFSIFGDPFFDPKAKFPFDSYHGPDQALRKSLQPPQKCSYESIWERLAKSSNTVNSNERRVSRDSGGSSSPTPQRTCPAQESPAQTPVTEAKLKESLPTTSSPEHPSAGTSETQEIGKLRYEPFLGGLGMPRNEPSSAATEAARILTPQFQEQLKNTSTDKGAVLPTEPSPGPTELPPTQTPSKTHNVNTARRDGQVAQSFEIASKIKMLLKRRLRDTKKKGTIYILEAPEFFSKFGPAKDEQWVKIGITEDIDQRRADLKHKCGITDISVVHMPHWSNYPMDMLYRIEQLCHAQLINSRRPWNCGSAKCETKLHREWFAVDKADAIRTVKLWVAFMDHQPYHPDGEALKDLWRTSLADQNKFHPLKAGSQGLDQGELLHQSLEAWIRRTVEEEE</sequence>
<dbReference type="AlphaFoldDB" id="A0A9W8XD13"/>
<evidence type="ECO:0000313" key="3">
    <source>
        <dbReference type="EMBL" id="KAJ4346577.1"/>
    </source>
</evidence>
<dbReference type="Pfam" id="PF10544">
    <property type="entry name" value="T5orf172"/>
    <property type="match status" value="1"/>
</dbReference>
<evidence type="ECO:0000256" key="1">
    <source>
        <dbReference type="SAM" id="MobiDB-lite"/>
    </source>
</evidence>
<feature type="compositionally biased region" description="Polar residues" evidence="1">
    <location>
        <begin position="7"/>
        <end position="20"/>
    </location>
</feature>
<feature type="compositionally biased region" description="Pro residues" evidence="1">
    <location>
        <begin position="284"/>
        <end position="296"/>
    </location>
</feature>
<feature type="compositionally biased region" description="Polar residues" evidence="1">
    <location>
        <begin position="213"/>
        <end position="230"/>
    </location>
</feature>
<evidence type="ECO:0000259" key="2">
    <source>
        <dbReference type="SMART" id="SM00974"/>
    </source>
</evidence>
<dbReference type="InterPro" id="IPR018306">
    <property type="entry name" value="Phage_T5_Orf172_DNA-bd"/>
</dbReference>
<dbReference type="Proteomes" id="UP001140513">
    <property type="component" value="Unassembled WGS sequence"/>
</dbReference>
<feature type="compositionally biased region" description="Polar residues" evidence="1">
    <location>
        <begin position="187"/>
        <end position="204"/>
    </location>
</feature>
<name>A0A9W8XD13_9PLEO</name>
<comment type="caution">
    <text evidence="3">The sequence shown here is derived from an EMBL/GenBank/DDBJ whole genome shotgun (WGS) entry which is preliminary data.</text>
</comment>
<feature type="domain" description="Bacteriophage T5 Orf172 DNA-binding" evidence="2">
    <location>
        <begin position="355"/>
        <end position="449"/>
    </location>
</feature>
<feature type="region of interest" description="Disordered" evidence="1">
    <location>
        <begin position="1"/>
        <end position="25"/>
    </location>
</feature>
<feature type="region of interest" description="Disordered" evidence="1">
    <location>
        <begin position="274"/>
        <end position="309"/>
    </location>
</feature>
<dbReference type="PANTHER" id="PTHR28094">
    <property type="entry name" value="MEIOTICALLY UP-REGULATED GENE 113 PROTEIN"/>
    <property type="match status" value="1"/>
</dbReference>
<feature type="compositionally biased region" description="Polar residues" evidence="1">
    <location>
        <begin position="297"/>
        <end position="306"/>
    </location>
</feature>
<dbReference type="InterPro" id="IPR053006">
    <property type="entry name" value="Meiosis_regulatory"/>
</dbReference>
<dbReference type="RefSeq" id="XP_056066377.1">
    <property type="nucleotide sequence ID" value="XM_056219250.1"/>
</dbReference>
<evidence type="ECO:0000313" key="4">
    <source>
        <dbReference type="Proteomes" id="UP001140513"/>
    </source>
</evidence>